<keyword evidence="1" id="KW-0472">Membrane</keyword>
<sequence>MHSRYKDLVFCCMVLIALALGFIGNRHFHPLDTNFSTLATDAAQGAASLFVSPLKDMVEETPDLSEGYHSLYSTGQNFWLPGLMYTLAFFLCAGAFLFFYKFNNWDEILGLEKILRILLLLVPAFMGIVFGIGGIKYLVYGLFHSIVFIAVFGFLVMIILGVFKDDSARRS</sequence>
<dbReference type="Proteomes" id="UP001589747">
    <property type="component" value="Unassembled WGS sequence"/>
</dbReference>
<feature type="transmembrane region" description="Helical" evidence="1">
    <location>
        <begin position="141"/>
        <end position="163"/>
    </location>
</feature>
<evidence type="ECO:0008006" key="4">
    <source>
        <dbReference type="Google" id="ProtNLM"/>
    </source>
</evidence>
<protein>
    <recommendedName>
        <fullName evidence="4">DUF4306 domain-containing protein</fullName>
    </recommendedName>
</protein>
<keyword evidence="1" id="KW-0812">Transmembrane</keyword>
<reference evidence="2 3" key="1">
    <citation type="submission" date="2024-09" db="EMBL/GenBank/DDBJ databases">
        <authorList>
            <person name="Sun Q."/>
            <person name="Mori K."/>
        </authorList>
    </citation>
    <scope>NUCLEOTIDE SEQUENCE [LARGE SCALE GENOMIC DNA]</scope>
    <source>
        <strain evidence="2 3">TISTR 2452</strain>
    </source>
</reference>
<feature type="transmembrane region" description="Helical" evidence="1">
    <location>
        <begin position="78"/>
        <end position="102"/>
    </location>
</feature>
<dbReference type="EMBL" id="JBHMDO010000017">
    <property type="protein sequence ID" value="MFB9326326.1"/>
    <property type="molecule type" value="Genomic_DNA"/>
</dbReference>
<keyword evidence="1" id="KW-1133">Transmembrane helix</keyword>
<keyword evidence="3" id="KW-1185">Reference proteome</keyword>
<organism evidence="2 3">
    <name type="scientific">Paenibacillus aurantiacus</name>
    <dbReference type="NCBI Taxonomy" id="1936118"/>
    <lineage>
        <taxon>Bacteria</taxon>
        <taxon>Bacillati</taxon>
        <taxon>Bacillota</taxon>
        <taxon>Bacilli</taxon>
        <taxon>Bacillales</taxon>
        <taxon>Paenibacillaceae</taxon>
        <taxon>Paenibacillus</taxon>
    </lineage>
</organism>
<accession>A0ABV5KM56</accession>
<comment type="caution">
    <text evidence="2">The sequence shown here is derived from an EMBL/GenBank/DDBJ whole genome shotgun (WGS) entry which is preliminary data.</text>
</comment>
<evidence type="ECO:0000256" key="1">
    <source>
        <dbReference type="SAM" id="Phobius"/>
    </source>
</evidence>
<proteinExistence type="predicted"/>
<evidence type="ECO:0000313" key="2">
    <source>
        <dbReference type="EMBL" id="MFB9326326.1"/>
    </source>
</evidence>
<dbReference type="RefSeq" id="WP_377493489.1">
    <property type="nucleotide sequence ID" value="NZ_JBHMDO010000017.1"/>
</dbReference>
<gene>
    <name evidence="2" type="ORF">ACFFSY_10410</name>
</gene>
<name>A0ABV5KM56_9BACL</name>
<evidence type="ECO:0000313" key="3">
    <source>
        <dbReference type="Proteomes" id="UP001589747"/>
    </source>
</evidence>
<feature type="transmembrane region" description="Helical" evidence="1">
    <location>
        <begin position="114"/>
        <end position="135"/>
    </location>
</feature>